<evidence type="ECO:0000256" key="2">
    <source>
        <dbReference type="ARBA" id="ARBA00023315"/>
    </source>
</evidence>
<dbReference type="Gene3D" id="3.40.630.30">
    <property type="match status" value="1"/>
</dbReference>
<accession>A0A843SG74</accession>
<organism evidence="4 5">
    <name type="scientific">Rugamonas rivuli</name>
    <dbReference type="NCBI Taxonomy" id="2743358"/>
    <lineage>
        <taxon>Bacteria</taxon>
        <taxon>Pseudomonadati</taxon>
        <taxon>Pseudomonadota</taxon>
        <taxon>Betaproteobacteria</taxon>
        <taxon>Burkholderiales</taxon>
        <taxon>Oxalobacteraceae</taxon>
        <taxon>Telluria group</taxon>
        <taxon>Rugamonas</taxon>
    </lineage>
</organism>
<evidence type="ECO:0000313" key="4">
    <source>
        <dbReference type="EMBL" id="MQA21130.1"/>
    </source>
</evidence>
<keyword evidence="1 4" id="KW-0808">Transferase</keyword>
<dbReference type="Proteomes" id="UP000444318">
    <property type="component" value="Unassembled WGS sequence"/>
</dbReference>
<feature type="domain" description="N-acetyltransferase" evidence="3">
    <location>
        <begin position="1"/>
        <end position="151"/>
    </location>
</feature>
<gene>
    <name evidence="4" type="ORF">GEV01_16540</name>
</gene>
<evidence type="ECO:0000313" key="5">
    <source>
        <dbReference type="Proteomes" id="UP000444318"/>
    </source>
</evidence>
<dbReference type="Pfam" id="PF00583">
    <property type="entry name" value="Acetyltransf_1"/>
    <property type="match status" value="1"/>
</dbReference>
<proteinExistence type="predicted"/>
<reference evidence="4 5" key="1">
    <citation type="submission" date="2019-10" db="EMBL/GenBank/DDBJ databases">
        <title>Two novel species isolated from a subtropical stream in China.</title>
        <authorList>
            <person name="Lu H."/>
        </authorList>
    </citation>
    <scope>NUCLEOTIDE SEQUENCE [LARGE SCALE GENOMIC DNA]</scope>
    <source>
        <strain evidence="4 5">FT103W</strain>
    </source>
</reference>
<evidence type="ECO:0000259" key="3">
    <source>
        <dbReference type="PROSITE" id="PS51186"/>
    </source>
</evidence>
<dbReference type="SUPFAM" id="SSF55729">
    <property type="entry name" value="Acyl-CoA N-acyltransferases (Nat)"/>
    <property type="match status" value="1"/>
</dbReference>
<sequence>MIIRKAVITDLPRLADLFFQLGYPNTVTDLEQRWDEFNSRDANCWVAANDEGIIGVVTQNYVLPMNTTAQYAVITAFVVDETIRRSGAGTALIRCAEQEAVARGCSHTELSSSMRRPLAHLFYEHYGFTEVPKRYVREYFARARADHRTPE</sequence>
<dbReference type="PANTHER" id="PTHR43877:SF1">
    <property type="entry name" value="ACETYLTRANSFERASE"/>
    <property type="match status" value="1"/>
</dbReference>
<dbReference type="CDD" id="cd04301">
    <property type="entry name" value="NAT_SF"/>
    <property type="match status" value="1"/>
</dbReference>
<dbReference type="InterPro" id="IPR000182">
    <property type="entry name" value="GNAT_dom"/>
</dbReference>
<evidence type="ECO:0000256" key="1">
    <source>
        <dbReference type="ARBA" id="ARBA00022679"/>
    </source>
</evidence>
<name>A0A843SG74_9BURK</name>
<dbReference type="RefSeq" id="WP_152806391.1">
    <property type="nucleotide sequence ID" value="NZ_WHUF01000004.1"/>
</dbReference>
<dbReference type="GO" id="GO:0016747">
    <property type="term" value="F:acyltransferase activity, transferring groups other than amino-acyl groups"/>
    <property type="evidence" value="ECO:0007669"/>
    <property type="project" value="InterPro"/>
</dbReference>
<dbReference type="InterPro" id="IPR016181">
    <property type="entry name" value="Acyl_CoA_acyltransferase"/>
</dbReference>
<comment type="caution">
    <text evidence="4">The sequence shown here is derived from an EMBL/GenBank/DDBJ whole genome shotgun (WGS) entry which is preliminary data.</text>
</comment>
<keyword evidence="2" id="KW-0012">Acyltransferase</keyword>
<dbReference type="AlphaFoldDB" id="A0A843SG74"/>
<dbReference type="PROSITE" id="PS51186">
    <property type="entry name" value="GNAT"/>
    <property type="match status" value="1"/>
</dbReference>
<protein>
    <submittedName>
        <fullName evidence="4">GNAT family N-acetyltransferase</fullName>
    </submittedName>
</protein>
<dbReference type="InterPro" id="IPR050832">
    <property type="entry name" value="Bact_Acetyltransf"/>
</dbReference>
<dbReference type="PANTHER" id="PTHR43877">
    <property type="entry name" value="AMINOALKYLPHOSPHONATE N-ACETYLTRANSFERASE-RELATED-RELATED"/>
    <property type="match status" value="1"/>
</dbReference>
<keyword evidence="5" id="KW-1185">Reference proteome</keyword>
<dbReference type="EMBL" id="WHUF01000004">
    <property type="protein sequence ID" value="MQA21130.1"/>
    <property type="molecule type" value="Genomic_DNA"/>
</dbReference>